<gene>
    <name evidence="3" type="ORF">DU002_15085</name>
</gene>
<keyword evidence="4" id="KW-1185">Reference proteome</keyword>
<proteinExistence type="predicted"/>
<dbReference type="Proteomes" id="UP000252558">
    <property type="component" value="Unassembled WGS sequence"/>
</dbReference>
<dbReference type="EMBL" id="QPID01000010">
    <property type="protein sequence ID" value="RCU45383.1"/>
    <property type="molecule type" value="Genomic_DNA"/>
</dbReference>
<dbReference type="InterPro" id="IPR018392">
    <property type="entry name" value="LysM"/>
</dbReference>
<comment type="caution">
    <text evidence="3">The sequence shown here is derived from an EMBL/GenBank/DDBJ whole genome shotgun (WGS) entry which is preliminary data.</text>
</comment>
<evidence type="ECO:0000313" key="4">
    <source>
        <dbReference type="Proteomes" id="UP000252558"/>
    </source>
</evidence>
<dbReference type="InterPro" id="IPR052196">
    <property type="entry name" value="Bact_Kbp"/>
</dbReference>
<dbReference type="AlphaFoldDB" id="A0A368N5V3"/>
<sequence>MKTNNNKEGFRVRTRLLALVAGLTLVITAAYATEIELNPDYPETYIVQKGDTLWDISSMFLKTPWLWPKLWQANPQIDNPHLIYPGDELQLVWINEQPKLVKSKPSSTRIVKLGPKVRTSEPKAPIPTIPLKEIRPFLIYEQVLSEEEIASLPYVLGTNDGTTRSSYPQTMYAKGVDAPQGQLFGIYRPGEALMHPETEELLGYEAKLVAIAKSMPAGNFTKLEIVESKYEVRNGDKLIPVLEREVLPAFFEPHEPNRLVKGHIIHTANYSKYVGKFDVVAMSIGENHNIEAGHVLAIMQPGAVMYDEPPERPQYEDDANALEKMAIEFGDEEVIVQLPDERVGELLVFRVYEKVSYGLIMRTDKPVKQLDIVTNP</sequence>
<protein>
    <submittedName>
        <fullName evidence="3">LysM domain-containing protein</fullName>
    </submittedName>
</protein>
<reference evidence="3 4" key="1">
    <citation type="submission" date="2018-07" db="EMBL/GenBank/DDBJ databases">
        <title>Corallincola holothuriorum sp. nov., a new facultative anaerobe isolated from sea cucumber Apostichopus japonicus.</title>
        <authorList>
            <person name="Xia H."/>
        </authorList>
    </citation>
    <scope>NUCLEOTIDE SEQUENCE [LARGE SCALE GENOMIC DNA]</scope>
    <source>
        <strain evidence="3 4">C4</strain>
    </source>
</reference>
<dbReference type="SMART" id="SM00257">
    <property type="entry name" value="LysM"/>
    <property type="match status" value="1"/>
</dbReference>
<dbReference type="PROSITE" id="PS51782">
    <property type="entry name" value="LYSM"/>
    <property type="match status" value="1"/>
</dbReference>
<dbReference type="InterPro" id="IPR036779">
    <property type="entry name" value="LysM_dom_sf"/>
</dbReference>
<dbReference type="CDD" id="cd00118">
    <property type="entry name" value="LysM"/>
    <property type="match status" value="1"/>
</dbReference>
<evidence type="ECO:0000259" key="2">
    <source>
        <dbReference type="PROSITE" id="PS51782"/>
    </source>
</evidence>
<dbReference type="Gene3D" id="3.10.350.10">
    <property type="entry name" value="LysM domain"/>
    <property type="match status" value="1"/>
</dbReference>
<dbReference type="Pfam" id="PF01476">
    <property type="entry name" value="LysM"/>
    <property type="match status" value="1"/>
</dbReference>
<feature type="chain" id="PRO_5016727704" evidence="1">
    <location>
        <begin position="33"/>
        <end position="376"/>
    </location>
</feature>
<evidence type="ECO:0000256" key="1">
    <source>
        <dbReference type="SAM" id="SignalP"/>
    </source>
</evidence>
<dbReference type="PANTHER" id="PTHR34700:SF4">
    <property type="entry name" value="PHAGE-LIKE ELEMENT PBSX PROTEIN XKDP"/>
    <property type="match status" value="1"/>
</dbReference>
<dbReference type="PANTHER" id="PTHR34700">
    <property type="entry name" value="POTASSIUM BINDING PROTEIN KBP"/>
    <property type="match status" value="1"/>
</dbReference>
<dbReference type="SUPFAM" id="SSF54106">
    <property type="entry name" value="LysM domain"/>
    <property type="match status" value="1"/>
</dbReference>
<name>A0A368N5V3_9GAMM</name>
<evidence type="ECO:0000313" key="3">
    <source>
        <dbReference type="EMBL" id="RCU45383.1"/>
    </source>
</evidence>
<organism evidence="3 4">
    <name type="scientific">Corallincola holothuriorum</name>
    <dbReference type="NCBI Taxonomy" id="2282215"/>
    <lineage>
        <taxon>Bacteria</taxon>
        <taxon>Pseudomonadati</taxon>
        <taxon>Pseudomonadota</taxon>
        <taxon>Gammaproteobacteria</taxon>
        <taxon>Alteromonadales</taxon>
        <taxon>Psychromonadaceae</taxon>
        <taxon>Corallincola</taxon>
    </lineage>
</organism>
<feature type="domain" description="LysM" evidence="2">
    <location>
        <begin position="43"/>
        <end position="91"/>
    </location>
</feature>
<keyword evidence="1" id="KW-0732">Signal</keyword>
<accession>A0A368N5V3</accession>
<feature type="signal peptide" evidence="1">
    <location>
        <begin position="1"/>
        <end position="32"/>
    </location>
</feature>